<evidence type="ECO:0000313" key="9">
    <source>
        <dbReference type="EMBL" id="PVH29155.1"/>
    </source>
</evidence>
<keyword evidence="2 6" id="KW-0805">Transcription regulation</keyword>
<keyword evidence="10" id="KW-1185">Reference proteome</keyword>
<feature type="domain" description="RNA polymerase sigma factor 70 region 4 type 2" evidence="8">
    <location>
        <begin position="143"/>
        <end position="195"/>
    </location>
</feature>
<evidence type="ECO:0000259" key="7">
    <source>
        <dbReference type="Pfam" id="PF04542"/>
    </source>
</evidence>
<comment type="similarity">
    <text evidence="1 6">Belongs to the sigma-70 factor family. ECF subfamily.</text>
</comment>
<dbReference type="InterPro" id="IPR014284">
    <property type="entry name" value="RNA_pol_sigma-70_dom"/>
</dbReference>
<dbReference type="NCBIfam" id="TIGR02937">
    <property type="entry name" value="sigma70-ECF"/>
    <property type="match status" value="1"/>
</dbReference>
<dbReference type="InterPro" id="IPR013325">
    <property type="entry name" value="RNA_pol_sigma_r2"/>
</dbReference>
<keyword evidence="4 6" id="KW-0238">DNA-binding</keyword>
<dbReference type="RefSeq" id="WP_116558153.1">
    <property type="nucleotide sequence ID" value="NZ_QDKM01000003.1"/>
</dbReference>
<dbReference type="InterPro" id="IPR007627">
    <property type="entry name" value="RNA_pol_sigma70_r2"/>
</dbReference>
<feature type="domain" description="RNA polymerase sigma-70 region 2" evidence="7">
    <location>
        <begin position="37"/>
        <end position="102"/>
    </location>
</feature>
<dbReference type="Pfam" id="PF04542">
    <property type="entry name" value="Sigma70_r2"/>
    <property type="match status" value="1"/>
</dbReference>
<dbReference type="InterPro" id="IPR036388">
    <property type="entry name" value="WH-like_DNA-bd_sf"/>
</dbReference>
<evidence type="ECO:0000256" key="2">
    <source>
        <dbReference type="ARBA" id="ARBA00023015"/>
    </source>
</evidence>
<evidence type="ECO:0000259" key="8">
    <source>
        <dbReference type="Pfam" id="PF08281"/>
    </source>
</evidence>
<organism evidence="9 10">
    <name type="scientific">Pararhodobacter oceanensis</name>
    <dbReference type="NCBI Taxonomy" id="2172121"/>
    <lineage>
        <taxon>Bacteria</taxon>
        <taxon>Pseudomonadati</taxon>
        <taxon>Pseudomonadota</taxon>
        <taxon>Alphaproteobacteria</taxon>
        <taxon>Rhodobacterales</taxon>
        <taxon>Paracoccaceae</taxon>
        <taxon>Pararhodobacter</taxon>
    </lineage>
</organism>
<gene>
    <name evidence="9" type="ORF">DDE20_09045</name>
</gene>
<dbReference type="GO" id="GO:0016987">
    <property type="term" value="F:sigma factor activity"/>
    <property type="evidence" value="ECO:0007669"/>
    <property type="project" value="UniProtKB-KW"/>
</dbReference>
<evidence type="ECO:0000256" key="5">
    <source>
        <dbReference type="ARBA" id="ARBA00023163"/>
    </source>
</evidence>
<evidence type="ECO:0000256" key="1">
    <source>
        <dbReference type="ARBA" id="ARBA00010641"/>
    </source>
</evidence>
<dbReference type="PANTHER" id="PTHR43133">
    <property type="entry name" value="RNA POLYMERASE ECF-TYPE SIGMA FACTO"/>
    <property type="match status" value="1"/>
</dbReference>
<keyword evidence="3 6" id="KW-0731">Sigma factor</keyword>
<dbReference type="Proteomes" id="UP000245911">
    <property type="component" value="Unassembled WGS sequence"/>
</dbReference>
<dbReference type="AlphaFoldDB" id="A0A2T8HUR7"/>
<reference evidence="9 10" key="1">
    <citation type="submission" date="2018-04" db="EMBL/GenBank/DDBJ databases">
        <title>Pararhodobacter oceanense sp. nov., isolated from marine intertidal sediment.</title>
        <authorList>
            <person name="Wang X.-L."/>
            <person name="Du Z.-J."/>
        </authorList>
    </citation>
    <scope>NUCLEOTIDE SEQUENCE [LARGE SCALE GENOMIC DNA]</scope>
    <source>
        <strain evidence="9 10">AM505</strain>
    </source>
</reference>
<dbReference type="GO" id="GO:0003677">
    <property type="term" value="F:DNA binding"/>
    <property type="evidence" value="ECO:0007669"/>
    <property type="project" value="UniProtKB-KW"/>
</dbReference>
<dbReference type="SUPFAM" id="SSF88946">
    <property type="entry name" value="Sigma2 domain of RNA polymerase sigma factors"/>
    <property type="match status" value="1"/>
</dbReference>
<dbReference type="EMBL" id="QDKM01000003">
    <property type="protein sequence ID" value="PVH29155.1"/>
    <property type="molecule type" value="Genomic_DNA"/>
</dbReference>
<evidence type="ECO:0000313" key="10">
    <source>
        <dbReference type="Proteomes" id="UP000245911"/>
    </source>
</evidence>
<dbReference type="InterPro" id="IPR039425">
    <property type="entry name" value="RNA_pol_sigma-70-like"/>
</dbReference>
<dbReference type="InterPro" id="IPR013249">
    <property type="entry name" value="RNA_pol_sigma70_r4_t2"/>
</dbReference>
<dbReference type="InterPro" id="IPR000838">
    <property type="entry name" value="RNA_pol_sigma70_ECF_CS"/>
</dbReference>
<dbReference type="Gene3D" id="1.10.10.10">
    <property type="entry name" value="Winged helix-like DNA-binding domain superfamily/Winged helix DNA-binding domain"/>
    <property type="match status" value="1"/>
</dbReference>
<proteinExistence type="inferred from homology"/>
<protein>
    <recommendedName>
        <fullName evidence="6">RNA polymerase sigma factor</fullName>
    </recommendedName>
</protein>
<dbReference type="Pfam" id="PF08281">
    <property type="entry name" value="Sigma70_r4_2"/>
    <property type="match status" value="1"/>
</dbReference>
<name>A0A2T8HUR7_9RHOB</name>
<dbReference type="GO" id="GO:0006352">
    <property type="term" value="P:DNA-templated transcription initiation"/>
    <property type="evidence" value="ECO:0007669"/>
    <property type="project" value="InterPro"/>
</dbReference>
<evidence type="ECO:0000256" key="4">
    <source>
        <dbReference type="ARBA" id="ARBA00023125"/>
    </source>
</evidence>
<evidence type="ECO:0000256" key="6">
    <source>
        <dbReference type="RuleBase" id="RU000716"/>
    </source>
</evidence>
<dbReference type="Gene3D" id="1.10.1740.10">
    <property type="match status" value="1"/>
</dbReference>
<keyword evidence="5 6" id="KW-0804">Transcription</keyword>
<sequence length="235" mass="26704">MTVQSSTFHANTPLAHLAEADLITGARQGQEASVRELVRRMNPRLFRVARGIVASDAEAEDIVQEAYLKAFTRLDNFRGEAQFSTWITRITINCARMHLRRAHPQQDYDTVAEDDRQASAILAFPGQHPDRPEVALGRAQMRVYLEDAVAQLPRDLRLPFLMFESEDMSIRAIARDLQLNPITVKTRLFRARRRLRQSLEARLKGGFEAIFPFDGARCACMADRVVAALQNTKRL</sequence>
<dbReference type="PROSITE" id="PS01063">
    <property type="entry name" value="SIGMA70_ECF"/>
    <property type="match status" value="1"/>
</dbReference>
<dbReference type="NCBIfam" id="NF008888">
    <property type="entry name" value="PRK11922.1"/>
    <property type="match status" value="1"/>
</dbReference>
<dbReference type="PANTHER" id="PTHR43133:SF51">
    <property type="entry name" value="RNA POLYMERASE SIGMA FACTOR"/>
    <property type="match status" value="1"/>
</dbReference>
<dbReference type="OrthoDB" id="9803470at2"/>
<dbReference type="InterPro" id="IPR013324">
    <property type="entry name" value="RNA_pol_sigma_r3/r4-like"/>
</dbReference>
<evidence type="ECO:0000256" key="3">
    <source>
        <dbReference type="ARBA" id="ARBA00023082"/>
    </source>
</evidence>
<accession>A0A2T8HUR7</accession>
<comment type="caution">
    <text evidence="9">The sequence shown here is derived from an EMBL/GenBank/DDBJ whole genome shotgun (WGS) entry which is preliminary data.</text>
</comment>
<dbReference type="SUPFAM" id="SSF88659">
    <property type="entry name" value="Sigma3 and sigma4 domains of RNA polymerase sigma factors"/>
    <property type="match status" value="1"/>
</dbReference>